<accession>A0A251U2E0</accession>
<keyword evidence="2" id="KW-1185">Reference proteome</keyword>
<evidence type="ECO:0000313" key="1">
    <source>
        <dbReference type="EMBL" id="OTG17527.1"/>
    </source>
</evidence>
<name>A0A251U2E0_HELAN</name>
<reference evidence="2" key="1">
    <citation type="journal article" date="2017" name="Nature">
        <title>The sunflower genome provides insights into oil metabolism, flowering and Asterid evolution.</title>
        <authorList>
            <person name="Badouin H."/>
            <person name="Gouzy J."/>
            <person name="Grassa C.J."/>
            <person name="Murat F."/>
            <person name="Staton S.E."/>
            <person name="Cottret L."/>
            <person name="Lelandais-Briere C."/>
            <person name="Owens G.L."/>
            <person name="Carrere S."/>
            <person name="Mayjonade B."/>
            <person name="Legrand L."/>
            <person name="Gill N."/>
            <person name="Kane N.C."/>
            <person name="Bowers J.E."/>
            <person name="Hubner S."/>
            <person name="Bellec A."/>
            <person name="Berard A."/>
            <person name="Berges H."/>
            <person name="Blanchet N."/>
            <person name="Boniface M.C."/>
            <person name="Brunel D."/>
            <person name="Catrice O."/>
            <person name="Chaidir N."/>
            <person name="Claudel C."/>
            <person name="Donnadieu C."/>
            <person name="Faraut T."/>
            <person name="Fievet G."/>
            <person name="Helmstetter N."/>
            <person name="King M."/>
            <person name="Knapp S.J."/>
            <person name="Lai Z."/>
            <person name="Le Paslier M.C."/>
            <person name="Lippi Y."/>
            <person name="Lorenzon L."/>
            <person name="Mandel J.R."/>
            <person name="Marage G."/>
            <person name="Marchand G."/>
            <person name="Marquand E."/>
            <person name="Bret-Mestries E."/>
            <person name="Morien E."/>
            <person name="Nambeesan S."/>
            <person name="Nguyen T."/>
            <person name="Pegot-Espagnet P."/>
            <person name="Pouilly N."/>
            <person name="Raftis F."/>
            <person name="Sallet E."/>
            <person name="Schiex T."/>
            <person name="Thomas J."/>
            <person name="Vandecasteele C."/>
            <person name="Vares D."/>
            <person name="Vear F."/>
            <person name="Vautrin S."/>
            <person name="Crespi M."/>
            <person name="Mangin B."/>
            <person name="Burke J.M."/>
            <person name="Salse J."/>
            <person name="Munos S."/>
            <person name="Vincourt P."/>
            <person name="Rieseberg L.H."/>
            <person name="Langlade N.B."/>
        </authorList>
    </citation>
    <scope>NUCLEOTIDE SEQUENCE [LARGE SCALE GENOMIC DNA]</scope>
    <source>
        <strain evidence="2">cv. SF193</strain>
    </source>
</reference>
<protein>
    <submittedName>
        <fullName evidence="1">Uncharacterized protein</fullName>
    </submittedName>
</protein>
<dbReference type="AlphaFoldDB" id="A0A251U2E0"/>
<evidence type="ECO:0000313" key="2">
    <source>
        <dbReference type="Proteomes" id="UP000215914"/>
    </source>
</evidence>
<sequence>MKTDQPVLLLIHKLKNVTKVRNPCIYDFSSNVLCVGLKPFCQRFGFFFLF</sequence>
<dbReference type="InParanoid" id="A0A251U2E0"/>
<dbReference type="EMBL" id="CM007897">
    <property type="protein sequence ID" value="OTG17527.1"/>
    <property type="molecule type" value="Genomic_DNA"/>
</dbReference>
<proteinExistence type="predicted"/>
<organism evidence="1 2">
    <name type="scientific">Helianthus annuus</name>
    <name type="common">Common sunflower</name>
    <dbReference type="NCBI Taxonomy" id="4232"/>
    <lineage>
        <taxon>Eukaryota</taxon>
        <taxon>Viridiplantae</taxon>
        <taxon>Streptophyta</taxon>
        <taxon>Embryophyta</taxon>
        <taxon>Tracheophyta</taxon>
        <taxon>Spermatophyta</taxon>
        <taxon>Magnoliopsida</taxon>
        <taxon>eudicotyledons</taxon>
        <taxon>Gunneridae</taxon>
        <taxon>Pentapetalae</taxon>
        <taxon>asterids</taxon>
        <taxon>campanulids</taxon>
        <taxon>Asterales</taxon>
        <taxon>Asteraceae</taxon>
        <taxon>Asteroideae</taxon>
        <taxon>Heliantheae alliance</taxon>
        <taxon>Heliantheae</taxon>
        <taxon>Helianthus</taxon>
    </lineage>
</organism>
<dbReference type="Proteomes" id="UP000215914">
    <property type="component" value="Chromosome 8"/>
</dbReference>
<gene>
    <name evidence="1" type="ORF">HannXRQ_Chr08g0213161</name>
</gene>